<dbReference type="RefSeq" id="XP_075091902.1">
    <property type="nucleotide sequence ID" value="XM_075235801.1"/>
</dbReference>
<reference evidence="1" key="1">
    <citation type="journal article" date="2014" name="Nat. Commun.">
        <title>The tobacco genome sequence and its comparison with those of tomato and potato.</title>
        <authorList>
            <person name="Sierro N."/>
            <person name="Battey J.N."/>
            <person name="Ouadi S."/>
            <person name="Bakaher N."/>
            <person name="Bovet L."/>
            <person name="Willig A."/>
            <person name="Goepfert S."/>
            <person name="Peitsch M.C."/>
            <person name="Ivanov N.V."/>
        </authorList>
    </citation>
    <scope>NUCLEOTIDE SEQUENCE [LARGE SCALE GENOMIC DNA]</scope>
</reference>
<dbReference type="Proteomes" id="UP000790787">
    <property type="component" value="Chromosome 17"/>
</dbReference>
<name>A0AC58T3U5_TOBAC</name>
<gene>
    <name evidence="2" type="primary">LOC142172044</name>
</gene>
<organism evidence="1 2">
    <name type="scientific">Nicotiana tabacum</name>
    <name type="common">Common tobacco</name>
    <dbReference type="NCBI Taxonomy" id="4097"/>
    <lineage>
        <taxon>Eukaryota</taxon>
        <taxon>Viridiplantae</taxon>
        <taxon>Streptophyta</taxon>
        <taxon>Embryophyta</taxon>
        <taxon>Tracheophyta</taxon>
        <taxon>Spermatophyta</taxon>
        <taxon>Magnoliopsida</taxon>
        <taxon>eudicotyledons</taxon>
        <taxon>Gunneridae</taxon>
        <taxon>Pentapetalae</taxon>
        <taxon>asterids</taxon>
        <taxon>lamiids</taxon>
        <taxon>Solanales</taxon>
        <taxon>Solanaceae</taxon>
        <taxon>Nicotianoideae</taxon>
        <taxon>Nicotianeae</taxon>
        <taxon>Nicotiana</taxon>
    </lineage>
</organism>
<evidence type="ECO:0000313" key="2">
    <source>
        <dbReference type="RefSeq" id="XP_075091902.1"/>
    </source>
</evidence>
<proteinExistence type="predicted"/>
<evidence type="ECO:0000313" key="1">
    <source>
        <dbReference type="Proteomes" id="UP000790787"/>
    </source>
</evidence>
<keyword evidence="1" id="KW-1185">Reference proteome</keyword>
<accession>A0AC58T3U5</accession>
<protein>
    <submittedName>
        <fullName evidence="2">Uncharacterized protein LOC142172044</fullName>
    </submittedName>
</protein>
<sequence>MFFYLNTLSLHKFIKEDVPVLSELTLENERYIVTEAWKHSDFLCKNYILSGLEDDPYNIYSNVKILKELWDALEKKYKIEDAGLKKFVATKFLDYKIIDNKHVITQVQELQVIIHDLLVEGLFINEAFQVAAMIEKLPPLWRDFKNYLKHSRKEMKLENLIVRLRIEEHNKAAEKKTRENSIIMGANIVETAPTNPKKRKKSSGPKNYPSKKKFKRNCHNCGKLGHKAAECCSGGLIVEPHTMFVLLKKHLLYAPAGPDETIFMGNSVMAKFEGYGKIFLNMTSSKVVTLNNVCHVPEIRKNLYSISLFVKNDFKCVFILDKVVISKNGVYLKKVTLLRAFSN</sequence>
<reference evidence="2" key="2">
    <citation type="submission" date="2025-08" db="UniProtKB">
        <authorList>
            <consortium name="RefSeq"/>
        </authorList>
    </citation>
    <scope>IDENTIFICATION</scope>
    <source>
        <tissue evidence="2">Leaf</tissue>
    </source>
</reference>